<dbReference type="EMBL" id="CP014229">
    <property type="protein sequence ID" value="AMD89000.1"/>
    <property type="molecule type" value="Genomic_DNA"/>
</dbReference>
<evidence type="ECO:0000313" key="1">
    <source>
        <dbReference type="EMBL" id="AMD89000.1"/>
    </source>
</evidence>
<dbReference type="AlphaFoldDB" id="A0A120KLQ9"/>
<reference evidence="2" key="1">
    <citation type="submission" date="2016-02" db="EMBL/GenBank/DDBJ databases">
        <authorList>
            <person name="Holder M.E."/>
            <person name="Ajami N.J."/>
            <person name="Petrosino J.F."/>
        </authorList>
    </citation>
    <scope>NUCLEOTIDE SEQUENCE [LARGE SCALE GENOMIC DNA]</scope>
    <source>
        <strain evidence="2">CCUG 45958</strain>
    </source>
</reference>
<proteinExistence type="predicted"/>
<dbReference type="KEGG" id="dfi:AXF13_02070"/>
<evidence type="ECO:0000313" key="2">
    <source>
        <dbReference type="Proteomes" id="UP000069241"/>
    </source>
</evidence>
<dbReference type="Proteomes" id="UP000069241">
    <property type="component" value="Chromosome"/>
</dbReference>
<dbReference type="STRING" id="44742.AXF13_02070"/>
<protein>
    <submittedName>
        <fullName evidence="1">Uncharacterized protein</fullName>
    </submittedName>
</protein>
<sequence>MTISQISIWNRALGFLGTRTVASERENTPEALQCRLYWDSARRQTLRDFPWNFAQRRSWLARLPLPEGFEREFRFAYALPDNCLRVHEVRHEGIAPRPFSLAQNTDGTASLLVTDAARALLLYTEDVQNSRLFDDLFAHMLARKLAALIAVPLLKNNSQKVGELEKLYAESLPQARQAAASERRERTAADAWLEARQRL</sequence>
<keyword evidence="2" id="KW-1185">Reference proteome</keyword>
<organism evidence="1 2">
    <name type="scientific">Desulfovibrio fairfieldensis</name>
    <dbReference type="NCBI Taxonomy" id="44742"/>
    <lineage>
        <taxon>Bacteria</taxon>
        <taxon>Pseudomonadati</taxon>
        <taxon>Thermodesulfobacteriota</taxon>
        <taxon>Desulfovibrionia</taxon>
        <taxon>Desulfovibrionales</taxon>
        <taxon>Desulfovibrionaceae</taxon>
        <taxon>Desulfovibrio</taxon>
    </lineage>
</organism>
<dbReference type="RefSeq" id="WP_062251468.1">
    <property type="nucleotide sequence ID" value="NZ_CP014229.1"/>
</dbReference>
<accession>A0A120KLQ9</accession>
<gene>
    <name evidence="1" type="ORF">AXF13_02070</name>
</gene>
<name>A0A120KLQ9_9BACT</name>